<feature type="coiled-coil region" evidence="1">
    <location>
        <begin position="8"/>
        <end position="77"/>
    </location>
</feature>
<feature type="domain" description="M23ase beta-sheet core" evidence="2">
    <location>
        <begin position="254"/>
        <end position="347"/>
    </location>
</feature>
<keyword evidence="4" id="KW-1185">Reference proteome</keyword>
<evidence type="ECO:0000313" key="4">
    <source>
        <dbReference type="Proteomes" id="UP001253545"/>
    </source>
</evidence>
<dbReference type="RefSeq" id="WP_311369021.1">
    <property type="nucleotide sequence ID" value="NZ_JAVRHX010000003.1"/>
</dbReference>
<organism evidence="3 4">
    <name type="scientific">Glaciecola petra</name>
    <dbReference type="NCBI Taxonomy" id="3075602"/>
    <lineage>
        <taxon>Bacteria</taxon>
        <taxon>Pseudomonadati</taxon>
        <taxon>Pseudomonadota</taxon>
        <taxon>Gammaproteobacteria</taxon>
        <taxon>Alteromonadales</taxon>
        <taxon>Alteromonadaceae</taxon>
        <taxon>Glaciecola</taxon>
    </lineage>
</organism>
<keyword evidence="1" id="KW-0175">Coiled coil</keyword>
<dbReference type="Gene3D" id="2.70.70.10">
    <property type="entry name" value="Glucose Permease (Domain IIA)"/>
    <property type="match status" value="1"/>
</dbReference>
<dbReference type="InterPro" id="IPR050570">
    <property type="entry name" value="Cell_wall_metabolism_enzyme"/>
</dbReference>
<dbReference type="Gene3D" id="6.10.250.3150">
    <property type="match status" value="1"/>
</dbReference>
<dbReference type="SUPFAM" id="SSF51261">
    <property type="entry name" value="Duplicated hybrid motif"/>
    <property type="match status" value="1"/>
</dbReference>
<dbReference type="EMBL" id="JAVRHX010000003">
    <property type="protein sequence ID" value="MDT0595504.1"/>
    <property type="molecule type" value="Genomic_DNA"/>
</dbReference>
<dbReference type="PANTHER" id="PTHR21666">
    <property type="entry name" value="PEPTIDASE-RELATED"/>
    <property type="match status" value="1"/>
</dbReference>
<evidence type="ECO:0000256" key="1">
    <source>
        <dbReference type="SAM" id="Coils"/>
    </source>
</evidence>
<dbReference type="InterPro" id="IPR016047">
    <property type="entry name" value="M23ase_b-sheet_dom"/>
</dbReference>
<accession>A0ABU2ZV86</accession>
<sequence length="353" mass="39366">MAKIKTLIEQTQAQLNKNLVDSERLQNELKLAELQIAETATILNQTDKKLSQTRIELSNLQAQKSNIELDIKQQQNALASQLKSAYMAGDYDFAKMVFNQDQAGKFERVLTYYQYLNKARQKQINRFRSLIKTLEDVQQKLDTQESELAILIEQQSSQSKKLSSQQQKRFAAYTALEKQIRSDQARVSQLQQQENALVAAIEAAELAAKAAREKATAQDIELNGLSTAKGELGKPANGRMQALFGKRRQGQVRWKGVIFDARAGSTVRAVADGIVLYADWLKGFGLVTIVDHGQGYMTVYGRNQALLRNVGDVVLQGQSLSLAGTSGGQSKSGLYFEIRHKGKALNPSQWLQN</sequence>
<dbReference type="InterPro" id="IPR011055">
    <property type="entry name" value="Dup_hybrid_motif"/>
</dbReference>
<dbReference type="Pfam" id="PF01551">
    <property type="entry name" value="Peptidase_M23"/>
    <property type="match status" value="1"/>
</dbReference>
<comment type="caution">
    <text evidence="3">The sequence shown here is derived from an EMBL/GenBank/DDBJ whole genome shotgun (WGS) entry which is preliminary data.</text>
</comment>
<name>A0ABU2ZV86_9ALTE</name>
<gene>
    <name evidence="3" type="ORF">RM552_11660</name>
</gene>
<dbReference type="Proteomes" id="UP001253545">
    <property type="component" value="Unassembled WGS sequence"/>
</dbReference>
<dbReference type="PANTHER" id="PTHR21666:SF270">
    <property type="entry name" value="MUREIN HYDROLASE ACTIVATOR ENVC"/>
    <property type="match status" value="1"/>
</dbReference>
<evidence type="ECO:0000313" key="3">
    <source>
        <dbReference type="EMBL" id="MDT0595504.1"/>
    </source>
</evidence>
<protein>
    <submittedName>
        <fullName evidence="3">Peptidoglycan DD-metalloendopeptidase family protein</fullName>
    </submittedName>
</protein>
<dbReference type="CDD" id="cd12797">
    <property type="entry name" value="M23_peptidase"/>
    <property type="match status" value="1"/>
</dbReference>
<proteinExistence type="predicted"/>
<feature type="coiled-coil region" evidence="1">
    <location>
        <begin position="127"/>
        <end position="223"/>
    </location>
</feature>
<reference evidence="3 4" key="1">
    <citation type="submission" date="2023-09" db="EMBL/GenBank/DDBJ databases">
        <authorList>
            <person name="Rey-Velasco X."/>
        </authorList>
    </citation>
    <scope>NUCLEOTIDE SEQUENCE [LARGE SCALE GENOMIC DNA]</scope>
    <source>
        <strain evidence="3 4">P117</strain>
    </source>
</reference>
<evidence type="ECO:0000259" key="2">
    <source>
        <dbReference type="Pfam" id="PF01551"/>
    </source>
</evidence>